<gene>
    <name evidence="1" type="ORF">ACOLOM_LOCUS9463</name>
</gene>
<dbReference type="EMBL" id="CAJVPT010027507">
    <property type="protein sequence ID" value="CAG8683919.1"/>
    <property type="molecule type" value="Genomic_DNA"/>
</dbReference>
<evidence type="ECO:0000313" key="1">
    <source>
        <dbReference type="EMBL" id="CAG8683919.1"/>
    </source>
</evidence>
<accession>A0ACA9P4B2</accession>
<feature type="non-terminal residue" evidence="1">
    <location>
        <position position="1"/>
    </location>
</feature>
<keyword evidence="2" id="KW-1185">Reference proteome</keyword>
<organism evidence="1 2">
    <name type="scientific">Acaulospora colombiana</name>
    <dbReference type="NCBI Taxonomy" id="27376"/>
    <lineage>
        <taxon>Eukaryota</taxon>
        <taxon>Fungi</taxon>
        <taxon>Fungi incertae sedis</taxon>
        <taxon>Mucoromycota</taxon>
        <taxon>Glomeromycotina</taxon>
        <taxon>Glomeromycetes</taxon>
        <taxon>Diversisporales</taxon>
        <taxon>Acaulosporaceae</taxon>
        <taxon>Acaulospora</taxon>
    </lineage>
</organism>
<sequence>ARSAYKLQELDEKYDIIKPNSVIVDCGASPGSWSQYTSRKLFPNAGFLEIEETQNDGSRNSGLIVAIDLFHIEPIAGVNTIQGDFTEAKTQENIRNLLEEREVDVVLSDLAPKFTGIHFVDHTRSMELCESSFSFAQQVLKPGGAYLCKFIMGGTELEFRNILKTMFEIVRHEKPQASHKESTEGYYVCLGYKETPN</sequence>
<comment type="caution">
    <text evidence="1">The sequence shown here is derived from an EMBL/GenBank/DDBJ whole genome shotgun (WGS) entry which is preliminary data.</text>
</comment>
<proteinExistence type="predicted"/>
<dbReference type="Proteomes" id="UP000789525">
    <property type="component" value="Unassembled WGS sequence"/>
</dbReference>
<protein>
    <submittedName>
        <fullName evidence="1">13608_t:CDS:1</fullName>
    </submittedName>
</protein>
<reference evidence="1" key="1">
    <citation type="submission" date="2021-06" db="EMBL/GenBank/DDBJ databases">
        <authorList>
            <person name="Kallberg Y."/>
            <person name="Tangrot J."/>
            <person name="Rosling A."/>
        </authorList>
    </citation>
    <scope>NUCLEOTIDE SEQUENCE</scope>
    <source>
        <strain evidence="1">CL356</strain>
    </source>
</reference>
<evidence type="ECO:0000313" key="2">
    <source>
        <dbReference type="Proteomes" id="UP000789525"/>
    </source>
</evidence>
<name>A0ACA9P4B2_9GLOM</name>